<proteinExistence type="predicted"/>
<dbReference type="STRING" id="1076935.U4LQK9"/>
<dbReference type="OrthoDB" id="272500at2759"/>
<dbReference type="EMBL" id="HF936442">
    <property type="protein sequence ID" value="CCX34230.1"/>
    <property type="molecule type" value="Genomic_DNA"/>
</dbReference>
<accession>U4LQK9</accession>
<dbReference type="InterPro" id="IPR023214">
    <property type="entry name" value="HAD_sf"/>
</dbReference>
<dbReference type="Proteomes" id="UP000018144">
    <property type="component" value="Unassembled WGS sequence"/>
</dbReference>
<dbReference type="GO" id="GO:0019509">
    <property type="term" value="P:L-methionine salvage from methylthioadenosine"/>
    <property type="evidence" value="ECO:0007669"/>
    <property type="project" value="TreeGrafter"/>
</dbReference>
<reference evidence="1 2" key="1">
    <citation type="journal article" date="2013" name="PLoS Genet.">
        <title>The genome and development-dependent transcriptomes of Pyronema confluens: a window into fungal evolution.</title>
        <authorList>
            <person name="Traeger S."/>
            <person name="Altegoer F."/>
            <person name="Freitag M."/>
            <person name="Gabaldon T."/>
            <person name="Kempken F."/>
            <person name="Kumar A."/>
            <person name="Marcet-Houben M."/>
            <person name="Poggeler S."/>
            <person name="Stajich J.E."/>
            <person name="Nowrousian M."/>
        </authorList>
    </citation>
    <scope>NUCLEOTIDE SEQUENCE [LARGE SCALE GENOMIC DNA]</scope>
    <source>
        <strain evidence="2">CBS 100304</strain>
        <tissue evidence="1">Vegetative mycelium</tissue>
    </source>
</reference>
<evidence type="ECO:0000313" key="1">
    <source>
        <dbReference type="EMBL" id="CCX34230.1"/>
    </source>
</evidence>
<protein>
    <submittedName>
        <fullName evidence="1">Similar to Enolase-phosphatase E1 acc. no. D1ZPB8</fullName>
    </submittedName>
</protein>
<dbReference type="GO" id="GO:0043874">
    <property type="term" value="F:acireductone synthase activity"/>
    <property type="evidence" value="ECO:0007669"/>
    <property type="project" value="TreeGrafter"/>
</dbReference>
<keyword evidence="2" id="KW-1185">Reference proteome</keyword>
<sequence>MKDMTPLFSGYYDTVNAGMKQEAASYVKIAKAEEEAGLGDEGKWLFCSDMVREVEAAKAAGMNAVVVIRPGNSPLTEEDRAAHQVVYTFADLLN</sequence>
<organism evidence="1 2">
    <name type="scientific">Pyronema omphalodes (strain CBS 100304)</name>
    <name type="common">Pyronema confluens</name>
    <dbReference type="NCBI Taxonomy" id="1076935"/>
    <lineage>
        <taxon>Eukaryota</taxon>
        <taxon>Fungi</taxon>
        <taxon>Dikarya</taxon>
        <taxon>Ascomycota</taxon>
        <taxon>Pezizomycotina</taxon>
        <taxon>Pezizomycetes</taxon>
        <taxon>Pezizales</taxon>
        <taxon>Pyronemataceae</taxon>
        <taxon>Pyronema</taxon>
    </lineage>
</organism>
<dbReference type="OMA" id="ICAELGH"/>
<name>U4LQK9_PYROM</name>
<dbReference type="Gene3D" id="3.40.50.1000">
    <property type="entry name" value="HAD superfamily/HAD-like"/>
    <property type="match status" value="1"/>
</dbReference>
<dbReference type="SUPFAM" id="SSF56784">
    <property type="entry name" value="HAD-like"/>
    <property type="match status" value="1"/>
</dbReference>
<dbReference type="PANTHER" id="PTHR20371">
    <property type="entry name" value="ENOLASE-PHOSPHATASE E1"/>
    <property type="match status" value="1"/>
</dbReference>
<gene>
    <name evidence="1" type="ORF">PCON_03200</name>
</gene>
<dbReference type="PANTHER" id="PTHR20371:SF1">
    <property type="entry name" value="ENOLASE-PHOSPHATASE E1"/>
    <property type="match status" value="1"/>
</dbReference>
<dbReference type="eggNOG" id="KOG2630">
    <property type="taxonomic scope" value="Eukaryota"/>
</dbReference>
<dbReference type="AlphaFoldDB" id="U4LQK9"/>
<evidence type="ECO:0000313" key="2">
    <source>
        <dbReference type="Proteomes" id="UP000018144"/>
    </source>
</evidence>
<dbReference type="InterPro" id="IPR036412">
    <property type="entry name" value="HAD-like_sf"/>
</dbReference>